<accession>A0A1X0RK26</accession>
<evidence type="ECO:0000313" key="1">
    <source>
        <dbReference type="EMBL" id="ORE12399.1"/>
    </source>
</evidence>
<protein>
    <submittedName>
        <fullName evidence="1">Uncharacterized protein</fullName>
    </submittedName>
</protein>
<reference evidence="1 2" key="1">
    <citation type="journal article" date="2016" name="Proc. Natl. Acad. Sci. U.S.A.">
        <title>Lipid metabolic changes in an early divergent fungus govern the establishment of a mutualistic symbiosis with endobacteria.</title>
        <authorList>
            <person name="Lastovetsky O.A."/>
            <person name="Gaspar M.L."/>
            <person name="Mondo S.J."/>
            <person name="LaButti K.M."/>
            <person name="Sandor L."/>
            <person name="Grigoriev I.V."/>
            <person name="Henry S.A."/>
            <person name="Pawlowska T.E."/>
        </authorList>
    </citation>
    <scope>NUCLEOTIDE SEQUENCE [LARGE SCALE GENOMIC DNA]</scope>
    <source>
        <strain evidence="1 2">ATCC 11559</strain>
    </source>
</reference>
<dbReference type="Proteomes" id="UP000242381">
    <property type="component" value="Unassembled WGS sequence"/>
</dbReference>
<sequence length="119" mass="13698">LGWFPGGRYKTCLWRSGQPFTMAHTIHSLQVRHRLMMPQTISDALFFLLNMLPTRKPRSPGASVGQLYRILYELDCLYHAKLAPTRPTHLGQRLSMAPFFSFSLVYFTLDPIHSKAFLS</sequence>
<dbReference type="AlphaFoldDB" id="A0A1X0RK26"/>
<organism evidence="1 2">
    <name type="scientific">Rhizopus microsporus</name>
    <dbReference type="NCBI Taxonomy" id="58291"/>
    <lineage>
        <taxon>Eukaryota</taxon>
        <taxon>Fungi</taxon>
        <taxon>Fungi incertae sedis</taxon>
        <taxon>Mucoromycota</taxon>
        <taxon>Mucoromycotina</taxon>
        <taxon>Mucoromycetes</taxon>
        <taxon>Mucorales</taxon>
        <taxon>Mucorineae</taxon>
        <taxon>Rhizopodaceae</taxon>
        <taxon>Rhizopus</taxon>
    </lineage>
</organism>
<proteinExistence type="predicted"/>
<feature type="non-terminal residue" evidence="1">
    <location>
        <position position="1"/>
    </location>
</feature>
<dbReference type="VEuPathDB" id="FungiDB:BCV72DRAFT_203178"/>
<evidence type="ECO:0000313" key="2">
    <source>
        <dbReference type="Proteomes" id="UP000242381"/>
    </source>
</evidence>
<dbReference type="EMBL" id="KV921678">
    <property type="protein sequence ID" value="ORE12399.1"/>
    <property type="molecule type" value="Genomic_DNA"/>
</dbReference>
<name>A0A1X0RK26_RHIZD</name>
<gene>
    <name evidence="1" type="ORF">BCV71DRAFT_191123</name>
</gene>